<reference evidence="1 2" key="1">
    <citation type="submission" date="2017-04" db="EMBL/GenBank/DDBJ databases">
        <title>Draft genome sequence of Zooshikella ganghwensis VG4 isolated from Red Sea sediments.</title>
        <authorList>
            <person name="Rehman Z."/>
            <person name="Alam I."/>
            <person name="Kamau A."/>
            <person name="Bajic V."/>
            <person name="Leiknes T."/>
        </authorList>
    </citation>
    <scope>NUCLEOTIDE SEQUENCE [LARGE SCALE GENOMIC DNA]</scope>
    <source>
        <strain evidence="1 2">VG4</strain>
    </source>
</reference>
<accession>A0A4P9VM64</accession>
<dbReference type="GO" id="GO:0043571">
    <property type="term" value="P:maintenance of CRISPR repeat elements"/>
    <property type="evidence" value="ECO:0007669"/>
    <property type="project" value="InterPro"/>
</dbReference>
<comment type="caution">
    <text evidence="1">The sequence shown here is derived from an EMBL/GenBank/DDBJ whole genome shotgun (WGS) entry which is preliminary data.</text>
</comment>
<dbReference type="Gene3D" id="3.30.70.2540">
    <property type="entry name" value="CRISPR-associated endoribonuclease Cas6/Csy4"/>
    <property type="match status" value="1"/>
</dbReference>
<dbReference type="CDD" id="cd09739">
    <property type="entry name" value="Cas6_I-F"/>
    <property type="match status" value="1"/>
</dbReference>
<dbReference type="InterPro" id="IPR042564">
    <property type="entry name" value="CRISPR-Cas6/Csy4_sf"/>
</dbReference>
<sequence>MATQILANFVGYQGVIYYCLSYNHKTVVYRDKLHKNLVVINSTDIGVSFPEYSMEKKVLGNKLRVHGEASRLDQLSGMPWLTGLQDYIFCGEISQIPEKTTPAHVQRVQVKSNVERVRRRHMKRHNLNEGEVKIKIPLAVEKRLNLPYLIVNSESTQQKFRLFVRQEKVAEHYSGQFNTYGLSKGATVHLF</sequence>
<dbReference type="Proteomes" id="UP000257039">
    <property type="component" value="Unassembled WGS sequence"/>
</dbReference>
<dbReference type="Pfam" id="PF09618">
    <property type="entry name" value="Cas_Csy4"/>
    <property type="match status" value="1"/>
</dbReference>
<evidence type="ECO:0000313" key="2">
    <source>
        <dbReference type="Proteomes" id="UP000257039"/>
    </source>
</evidence>
<dbReference type="AlphaFoldDB" id="A0A4P9VM64"/>
<organism evidence="1 2">
    <name type="scientific">Zooshikella ganghwensis</name>
    <dbReference type="NCBI Taxonomy" id="202772"/>
    <lineage>
        <taxon>Bacteria</taxon>
        <taxon>Pseudomonadati</taxon>
        <taxon>Pseudomonadota</taxon>
        <taxon>Gammaproteobacteria</taxon>
        <taxon>Oceanospirillales</taxon>
        <taxon>Zooshikellaceae</taxon>
        <taxon>Zooshikella</taxon>
    </lineage>
</organism>
<protein>
    <submittedName>
        <fullName evidence="1">Type I-F CRISPR-associated endoribonuclease Cas6/Csy4</fullName>
    </submittedName>
</protein>
<dbReference type="InterPro" id="IPR013396">
    <property type="entry name" value="CRISPR-assoc_prot_Csy4"/>
</dbReference>
<evidence type="ECO:0000313" key="1">
    <source>
        <dbReference type="EMBL" id="RDH43679.1"/>
    </source>
</evidence>
<proteinExistence type="predicted"/>
<keyword evidence="2" id="KW-1185">Reference proteome</keyword>
<dbReference type="GO" id="GO:0004519">
    <property type="term" value="F:endonuclease activity"/>
    <property type="evidence" value="ECO:0007669"/>
    <property type="project" value="InterPro"/>
</dbReference>
<gene>
    <name evidence="1" type="primary">cas6f</name>
    <name evidence="1" type="ORF">B9G39_09640</name>
</gene>
<name>A0A4P9VM64_9GAMM</name>
<dbReference type="EMBL" id="NDXW01000001">
    <property type="protein sequence ID" value="RDH43679.1"/>
    <property type="molecule type" value="Genomic_DNA"/>
</dbReference>
<dbReference type="NCBIfam" id="TIGR02563">
    <property type="entry name" value="cas_Csy4"/>
    <property type="match status" value="1"/>
</dbReference>